<dbReference type="RefSeq" id="WP_344873478.1">
    <property type="nucleotide sequence ID" value="NZ_BAAAZP010000015.1"/>
</dbReference>
<accession>A0ABP7B753</accession>
<dbReference type="PANTHER" id="PTHR19972:SF10">
    <property type="entry name" value="CALBINDIN-32"/>
    <property type="match status" value="1"/>
</dbReference>
<dbReference type="PROSITE" id="PS50222">
    <property type="entry name" value="EF_HAND_2"/>
    <property type="match status" value="3"/>
</dbReference>
<protein>
    <submittedName>
        <fullName evidence="3">Calcium binding protein CalD</fullName>
    </submittedName>
</protein>
<evidence type="ECO:0000313" key="3">
    <source>
        <dbReference type="EMBL" id="GAA3649581.1"/>
    </source>
</evidence>
<dbReference type="InterPro" id="IPR002048">
    <property type="entry name" value="EF_hand_dom"/>
</dbReference>
<evidence type="ECO:0000313" key="4">
    <source>
        <dbReference type="Proteomes" id="UP001500902"/>
    </source>
</evidence>
<name>A0ABP7B753_9ACTN</name>
<dbReference type="EMBL" id="BAAAZP010000015">
    <property type="protein sequence ID" value="GAA3649581.1"/>
    <property type="molecule type" value="Genomic_DNA"/>
</dbReference>
<dbReference type="InterPro" id="IPR051001">
    <property type="entry name" value="Calbindin_Ca-bind"/>
</dbReference>
<proteinExistence type="predicted"/>
<feature type="domain" description="EF-hand" evidence="2">
    <location>
        <begin position="132"/>
        <end position="167"/>
    </location>
</feature>
<sequence length="184" mass="19769">MATDLQVLKIDRSFDHIDVDGNGVITRDDLQGLGARLLVGFGASPAGAQGRRVADSFDDLWETLAAAVDLDRDGSITPDEYRTSVIASFIDGDRFEPVFRPAIEAVLALADTDGDGLIQPQELQLVHEAFGRSGQDTEHAFAALDHDADGALNRDELLYAVRDYYTSADPGAVGNLFFGRLSAA</sequence>
<gene>
    <name evidence="3" type="primary">calD</name>
    <name evidence="3" type="ORF">GCM10022224_010340</name>
</gene>
<feature type="domain" description="EF-hand" evidence="2">
    <location>
        <begin position="5"/>
        <end position="40"/>
    </location>
</feature>
<dbReference type="PANTHER" id="PTHR19972">
    <property type="entry name" value="CALBINDIN"/>
    <property type="match status" value="1"/>
</dbReference>
<keyword evidence="1" id="KW-0106">Calcium</keyword>
<dbReference type="PROSITE" id="PS00018">
    <property type="entry name" value="EF_HAND_1"/>
    <property type="match status" value="3"/>
</dbReference>
<evidence type="ECO:0000256" key="1">
    <source>
        <dbReference type="ARBA" id="ARBA00022837"/>
    </source>
</evidence>
<dbReference type="InterPro" id="IPR011992">
    <property type="entry name" value="EF-hand-dom_pair"/>
</dbReference>
<organism evidence="3 4">
    <name type="scientific">Nonomuraea antimicrobica</name>
    <dbReference type="NCBI Taxonomy" id="561173"/>
    <lineage>
        <taxon>Bacteria</taxon>
        <taxon>Bacillati</taxon>
        <taxon>Actinomycetota</taxon>
        <taxon>Actinomycetes</taxon>
        <taxon>Streptosporangiales</taxon>
        <taxon>Streptosporangiaceae</taxon>
        <taxon>Nonomuraea</taxon>
    </lineage>
</organism>
<dbReference type="SUPFAM" id="SSF47473">
    <property type="entry name" value="EF-hand"/>
    <property type="match status" value="1"/>
</dbReference>
<comment type="caution">
    <text evidence="3">The sequence shown here is derived from an EMBL/GenBank/DDBJ whole genome shotgun (WGS) entry which is preliminary data.</text>
</comment>
<dbReference type="InterPro" id="IPR018247">
    <property type="entry name" value="EF_Hand_1_Ca_BS"/>
</dbReference>
<keyword evidence="4" id="KW-1185">Reference proteome</keyword>
<reference evidence="4" key="1">
    <citation type="journal article" date="2019" name="Int. J. Syst. Evol. Microbiol.">
        <title>The Global Catalogue of Microorganisms (GCM) 10K type strain sequencing project: providing services to taxonomists for standard genome sequencing and annotation.</title>
        <authorList>
            <consortium name="The Broad Institute Genomics Platform"/>
            <consortium name="The Broad Institute Genome Sequencing Center for Infectious Disease"/>
            <person name="Wu L."/>
            <person name="Ma J."/>
        </authorList>
    </citation>
    <scope>NUCLEOTIDE SEQUENCE [LARGE SCALE GENOMIC DNA]</scope>
    <source>
        <strain evidence="4">JCM 16904</strain>
    </source>
</reference>
<feature type="domain" description="EF-hand" evidence="2">
    <location>
        <begin position="56"/>
        <end position="91"/>
    </location>
</feature>
<evidence type="ECO:0000259" key="2">
    <source>
        <dbReference type="PROSITE" id="PS50222"/>
    </source>
</evidence>
<dbReference type="Gene3D" id="1.10.238.10">
    <property type="entry name" value="EF-hand"/>
    <property type="match status" value="1"/>
</dbReference>
<dbReference type="SMART" id="SM00054">
    <property type="entry name" value="EFh"/>
    <property type="match status" value="4"/>
</dbReference>
<dbReference type="Pfam" id="PF13202">
    <property type="entry name" value="EF-hand_5"/>
    <property type="match status" value="4"/>
</dbReference>
<dbReference type="Proteomes" id="UP001500902">
    <property type="component" value="Unassembled WGS sequence"/>
</dbReference>